<dbReference type="Gene3D" id="3.60.21.70">
    <property type="entry name" value="PhoD-like phosphatase"/>
    <property type="match status" value="1"/>
</dbReference>
<gene>
    <name evidence="4" type="ORF">CBW46_016275</name>
</gene>
<reference evidence="4" key="1">
    <citation type="submission" date="2018-06" db="EMBL/GenBank/DDBJ databases">
        <title>Paenibacillus xerothermodurans sp. nov. an extremely dry heat resistant spore forming bacterium isolated from the soil of Cape Canaveral, Florida.</title>
        <authorList>
            <person name="Seuylemezian A."/>
            <person name="Kaur N."/>
            <person name="Patil P."/>
            <person name="Patil P."/>
            <person name="Mayilraj S."/>
            <person name="Vaishampayan P."/>
        </authorList>
    </citation>
    <scope>NUCLEOTIDE SEQUENCE [LARGE SCALE GENOMIC DNA]</scope>
    <source>
        <strain evidence="4">ATCC 27380</strain>
    </source>
</reference>
<dbReference type="PROSITE" id="PS51318">
    <property type="entry name" value="TAT"/>
    <property type="match status" value="1"/>
</dbReference>
<name>A0A2W1N8B7_PAEXE</name>
<dbReference type="Pfam" id="PF16655">
    <property type="entry name" value="PhoD_N"/>
    <property type="match status" value="1"/>
</dbReference>
<dbReference type="AlphaFoldDB" id="A0A2W1N8B7"/>
<evidence type="ECO:0000313" key="5">
    <source>
        <dbReference type="Proteomes" id="UP000214746"/>
    </source>
</evidence>
<dbReference type="InterPro" id="IPR052900">
    <property type="entry name" value="Phospholipid_Metab_Enz"/>
</dbReference>
<proteinExistence type="predicted"/>
<organism evidence="4 5">
    <name type="scientific">Paenibacillus xerothermodurans</name>
    <dbReference type="NCBI Taxonomy" id="1977292"/>
    <lineage>
        <taxon>Bacteria</taxon>
        <taxon>Bacillati</taxon>
        <taxon>Bacillota</taxon>
        <taxon>Bacilli</taxon>
        <taxon>Bacillales</taxon>
        <taxon>Paenibacillaceae</taxon>
        <taxon>Paenibacillus</taxon>
    </lineage>
</organism>
<feature type="region of interest" description="Disordered" evidence="1">
    <location>
        <begin position="332"/>
        <end position="352"/>
    </location>
</feature>
<accession>A0A2W1N8B7</accession>
<feature type="domain" description="Phospholipase D N-terminal" evidence="3">
    <location>
        <begin position="62"/>
        <end position="157"/>
    </location>
</feature>
<dbReference type="OrthoDB" id="9763616at2"/>
<dbReference type="Gene3D" id="2.60.40.380">
    <property type="entry name" value="Purple acid phosphatase-like, N-terminal"/>
    <property type="match status" value="1"/>
</dbReference>
<comment type="caution">
    <text evidence="4">The sequence shown here is derived from an EMBL/GenBank/DDBJ whole genome shotgun (WGS) entry which is preliminary data.</text>
</comment>
<evidence type="ECO:0000259" key="2">
    <source>
        <dbReference type="Pfam" id="PF09423"/>
    </source>
</evidence>
<keyword evidence="5" id="KW-1185">Reference proteome</keyword>
<dbReference type="Pfam" id="PF09423">
    <property type="entry name" value="PhoD"/>
    <property type="match status" value="1"/>
</dbReference>
<dbReference type="InterPro" id="IPR006311">
    <property type="entry name" value="TAT_signal"/>
</dbReference>
<dbReference type="InterPro" id="IPR038607">
    <property type="entry name" value="PhoD-like_sf"/>
</dbReference>
<dbReference type="SUPFAM" id="SSF56300">
    <property type="entry name" value="Metallo-dependent phosphatases"/>
    <property type="match status" value="1"/>
</dbReference>
<dbReference type="InterPro" id="IPR029052">
    <property type="entry name" value="Metallo-depent_PP-like"/>
</dbReference>
<dbReference type="InterPro" id="IPR032093">
    <property type="entry name" value="PhoD_N"/>
</dbReference>
<dbReference type="PANTHER" id="PTHR43606">
    <property type="entry name" value="PHOSPHATASE, PUTATIVE (AFU_ORTHOLOGUE AFUA_6G08710)-RELATED"/>
    <property type="match status" value="1"/>
</dbReference>
<dbReference type="CDD" id="cd07389">
    <property type="entry name" value="MPP_PhoD"/>
    <property type="match status" value="1"/>
</dbReference>
<dbReference type="EMBL" id="NHRJ02000012">
    <property type="protein sequence ID" value="PZE19880.1"/>
    <property type="molecule type" value="Genomic_DNA"/>
</dbReference>
<evidence type="ECO:0000313" key="4">
    <source>
        <dbReference type="EMBL" id="PZE19880.1"/>
    </source>
</evidence>
<evidence type="ECO:0000259" key="3">
    <source>
        <dbReference type="Pfam" id="PF16655"/>
    </source>
</evidence>
<dbReference type="InterPro" id="IPR018946">
    <property type="entry name" value="PhoD-like_MPP"/>
</dbReference>
<protein>
    <submittedName>
        <fullName evidence="4">Alkaline phosphatase</fullName>
    </submittedName>
</protein>
<sequence>MNKDKLFNDLEERFREGKMNRRDFLQATGKVALASLGLAITASLQGSVVDAAPKFTAYPFTLGVASGDPWPESVVLWTRLAPDPMNGGGMLDKDVPVKWEVALDDNFRKVVREGAAFARAQLGHSVHVEVDGLRPNQVYYYRFQAGKEISPTGRTKTLPTYGSRVEKMTFAFASCQNYPTGYFTPYRHMAADDLDMVFHLGDYIYEGPGPKPETPSPRYHNGPEIITLDDYRKRYALYKSDSDLQAAHAKFPWVVAMDDHEIENNHAGLIPEANQPIEPFLARKAAAFQAYYENMPLRSSSLPSGFTMQLYRQFYYGDLANVHVLDTRQFRDDQASGDGSKPPTPESTSVERSILGEEQEQWLLSGLNQSQAQWNIIPQQVFFCKRDFRIGDGEQFSMDGWDGYSANRDRIINFAEQKNLSNLVILTGDVHSNWACDIKADFNDPDSQILGAEFVGTSITSGGDGFDITDAQQAILAENPHIKFYNSQRGYVRCTATHEKFQADYLVVPFVTRPGADISTRASYMMEKGKPGLQKIYDAAVTV</sequence>
<dbReference type="RefSeq" id="WP_089201054.1">
    <property type="nucleotide sequence ID" value="NZ_NHRJ02000012.1"/>
</dbReference>
<feature type="domain" description="PhoD-like phosphatase metallophosphatase" evidence="2">
    <location>
        <begin position="170"/>
        <end position="505"/>
    </location>
</feature>
<dbReference type="PANTHER" id="PTHR43606:SF2">
    <property type="entry name" value="ALKALINE PHOSPHATASE FAMILY PROTEIN (AFU_ORTHOLOGUE AFUA_5G03860)"/>
    <property type="match status" value="1"/>
</dbReference>
<dbReference type="Proteomes" id="UP000214746">
    <property type="component" value="Unassembled WGS sequence"/>
</dbReference>
<evidence type="ECO:0000256" key="1">
    <source>
        <dbReference type="SAM" id="MobiDB-lite"/>
    </source>
</evidence>